<dbReference type="InterPro" id="IPR036457">
    <property type="entry name" value="PPM-type-like_dom_sf"/>
</dbReference>
<dbReference type="Gene3D" id="3.60.40.10">
    <property type="entry name" value="PPM-type phosphatase domain"/>
    <property type="match status" value="1"/>
</dbReference>
<accession>A0AAU7XF19</accession>
<name>A0AAU7XF19_9HYPH</name>
<keyword evidence="1" id="KW-1133">Transmembrane helix</keyword>
<dbReference type="CDD" id="cd00143">
    <property type="entry name" value="PP2Cc"/>
    <property type="match status" value="1"/>
</dbReference>
<dbReference type="KEGG" id="mflg:ABS361_10985"/>
<feature type="domain" description="PPM-type phosphatase" evidence="2">
    <location>
        <begin position="4"/>
        <end position="262"/>
    </location>
</feature>
<evidence type="ECO:0000256" key="1">
    <source>
        <dbReference type="SAM" id="Phobius"/>
    </source>
</evidence>
<keyword evidence="1" id="KW-0472">Membrane</keyword>
<dbReference type="Pfam" id="PF13672">
    <property type="entry name" value="PP2C_2"/>
    <property type="match status" value="1"/>
</dbReference>
<dbReference type="PROSITE" id="PS51746">
    <property type="entry name" value="PPM_2"/>
    <property type="match status" value="1"/>
</dbReference>
<dbReference type="SUPFAM" id="SSF81606">
    <property type="entry name" value="PP2C-like"/>
    <property type="match status" value="1"/>
</dbReference>
<keyword evidence="1" id="KW-0812">Transmembrane</keyword>
<gene>
    <name evidence="3" type="ORF">ABS361_10985</name>
</gene>
<dbReference type="EMBL" id="CP158568">
    <property type="protein sequence ID" value="XBY46683.1"/>
    <property type="molecule type" value="Genomic_DNA"/>
</dbReference>
<dbReference type="SMART" id="SM00331">
    <property type="entry name" value="PP2C_SIG"/>
    <property type="match status" value="1"/>
</dbReference>
<evidence type="ECO:0000313" key="3">
    <source>
        <dbReference type="EMBL" id="XBY46683.1"/>
    </source>
</evidence>
<evidence type="ECO:0000259" key="2">
    <source>
        <dbReference type="PROSITE" id="PS51746"/>
    </source>
</evidence>
<dbReference type="SMART" id="SM00332">
    <property type="entry name" value="PP2Cc"/>
    <property type="match status" value="1"/>
</dbReference>
<dbReference type="RefSeq" id="WP_407051776.1">
    <property type="nucleotide sequence ID" value="NZ_CP158568.1"/>
</dbReference>
<reference evidence="3" key="1">
    <citation type="submission" date="2024-06" db="EMBL/GenBank/DDBJ databases">
        <title>Methylostella associata gen. nov., sp. nov., a novel Ancalomicrobiaceae-affiliated facultatively methylotrophic bacteria that feed on methanotrophs of the genus Methylococcus.</title>
        <authorList>
            <person name="Saltykova V."/>
            <person name="Danilova O.V."/>
            <person name="Oshkin I.Y."/>
            <person name="Belova S.E."/>
            <person name="Pimenov N.V."/>
            <person name="Dedysh S.N."/>
        </authorList>
    </citation>
    <scope>NUCLEOTIDE SEQUENCE</scope>
    <source>
        <strain evidence="3">S20</strain>
    </source>
</reference>
<dbReference type="InterPro" id="IPR001932">
    <property type="entry name" value="PPM-type_phosphatase-like_dom"/>
</dbReference>
<sequence length="376" mass="39721">MLFEFASGQIQGRRSAQEDTVDILVPGPAGAGASGGELARAGIAASLVTVVADGMGGHVGGRIASNLVSKSFLEAVAQPVGEWGARLDAALERANGVLREAAETRPELGGMGSTLVGAVMTDAGLGWVSIGDSGLHLFRDGRLERLNEDHSFGAYLDEQAARGLIDRKAAASDRRRNQLFHALLGQPLDHFEEFDGFHPLAPGDVVLLASDGLKTLDDSTIGAVVEAHRDEPPERIVAALLDAVEAAGRERQDNTSVILVRVVERDLPPDRARLDRPTTVPLGDYAGTIAVPLDAERTGDTALLGRRPRVMEVEALEPAEVPVASEARLHPSGGAEPPRAPLHQPDAARTLWTRFAIACGLVAVVAAVLFWTRALK</sequence>
<organism evidence="3">
    <name type="scientific">Methyloraptor flagellatus</name>
    <dbReference type="NCBI Taxonomy" id="3162530"/>
    <lineage>
        <taxon>Bacteria</taxon>
        <taxon>Pseudomonadati</taxon>
        <taxon>Pseudomonadota</taxon>
        <taxon>Alphaproteobacteria</taxon>
        <taxon>Hyphomicrobiales</taxon>
        <taxon>Ancalomicrobiaceae</taxon>
        <taxon>Methyloraptor</taxon>
    </lineage>
</organism>
<protein>
    <submittedName>
        <fullName evidence="3">Protein phosphatase 2C domain-containing protein</fullName>
    </submittedName>
</protein>
<dbReference type="AlphaFoldDB" id="A0AAU7XF19"/>
<feature type="transmembrane region" description="Helical" evidence="1">
    <location>
        <begin position="351"/>
        <end position="371"/>
    </location>
</feature>
<proteinExistence type="predicted"/>